<dbReference type="Pfam" id="PF08241">
    <property type="entry name" value="Methyltransf_11"/>
    <property type="match status" value="1"/>
</dbReference>
<dbReference type="RefSeq" id="WP_035476324.1">
    <property type="nucleotide sequence ID" value="NZ_CP159578.1"/>
</dbReference>
<reference evidence="2" key="1">
    <citation type="submission" date="2024-06" db="EMBL/GenBank/DDBJ databases">
        <title>Complete genome of Salinicola endophyticus HNIBRBA4755.</title>
        <authorList>
            <person name="Shin S.Y."/>
            <person name="Kang H."/>
            <person name="Song J."/>
        </authorList>
    </citation>
    <scope>NUCLEOTIDE SEQUENCE</scope>
    <source>
        <strain evidence="2">HNIBRBA4755</strain>
    </source>
</reference>
<dbReference type="CDD" id="cd02440">
    <property type="entry name" value="AdoMet_MTases"/>
    <property type="match status" value="1"/>
</dbReference>
<dbReference type="AlphaFoldDB" id="A0AB74UD87"/>
<dbReference type="InterPro" id="IPR013216">
    <property type="entry name" value="Methyltransf_11"/>
</dbReference>
<evidence type="ECO:0000259" key="1">
    <source>
        <dbReference type="Pfam" id="PF08241"/>
    </source>
</evidence>
<dbReference type="InterPro" id="IPR029063">
    <property type="entry name" value="SAM-dependent_MTases_sf"/>
</dbReference>
<name>A0AB74UD87_9GAMM</name>
<accession>A0AB74UD87</accession>
<protein>
    <submittedName>
        <fullName evidence="2">Class I SAM-dependent methyltransferase</fullName>
        <ecNumber evidence="2">2.1.1.-</ecNumber>
    </submittedName>
</protein>
<dbReference type="EC" id="2.1.1.-" evidence="2"/>
<keyword evidence="2" id="KW-0808">Transferase</keyword>
<dbReference type="SUPFAM" id="SSF53335">
    <property type="entry name" value="S-adenosyl-L-methionine-dependent methyltransferases"/>
    <property type="match status" value="1"/>
</dbReference>
<dbReference type="GO" id="GO:0008757">
    <property type="term" value="F:S-adenosylmethionine-dependent methyltransferase activity"/>
    <property type="evidence" value="ECO:0007669"/>
    <property type="project" value="InterPro"/>
</dbReference>
<dbReference type="EMBL" id="CP159578">
    <property type="protein sequence ID" value="XCJ79740.1"/>
    <property type="molecule type" value="Genomic_DNA"/>
</dbReference>
<sequence length="199" mass="21203">MPGKAGFYRTTARLLGAIDRRGLVLRYRYGDRRLLEECVLPALDADPAVADVLLVGCAWYTRHYPALLPSAEVITMEIDPAKAVFGGARHIVADMAHLEAHITPASLDAVICNGVLGWGLDDPAAIEAAFAGASRCLRPGGLFLLGWNDIAPRNACPPDTIAALDGLAAADIPGLCAHSVVAQARNRHCYQAWRKPLAA</sequence>
<dbReference type="GO" id="GO:0032259">
    <property type="term" value="P:methylation"/>
    <property type="evidence" value="ECO:0007669"/>
    <property type="project" value="UniProtKB-KW"/>
</dbReference>
<gene>
    <name evidence="2" type="ORF">ABV408_00760</name>
</gene>
<evidence type="ECO:0000313" key="2">
    <source>
        <dbReference type="EMBL" id="XCJ79740.1"/>
    </source>
</evidence>
<proteinExistence type="predicted"/>
<organism evidence="2">
    <name type="scientific">Salinicola endophyticus</name>
    <dbReference type="NCBI Taxonomy" id="1949083"/>
    <lineage>
        <taxon>Bacteria</taxon>
        <taxon>Pseudomonadati</taxon>
        <taxon>Pseudomonadota</taxon>
        <taxon>Gammaproteobacteria</taxon>
        <taxon>Oceanospirillales</taxon>
        <taxon>Halomonadaceae</taxon>
        <taxon>Salinicola</taxon>
    </lineage>
</organism>
<dbReference type="Gene3D" id="3.40.50.150">
    <property type="entry name" value="Vaccinia Virus protein VP39"/>
    <property type="match status" value="1"/>
</dbReference>
<feature type="domain" description="Methyltransferase type 11" evidence="1">
    <location>
        <begin position="59"/>
        <end position="144"/>
    </location>
</feature>
<keyword evidence="2" id="KW-0489">Methyltransferase</keyword>